<sequence>MEFRPRNYIAEEETHSLTRSAADHHPLSAVPPSSSAPPPPENKLSHSEDANFFDPLRGERRGGESISIDEAPDRENASISGRSAVPYPQAPSKEWNSFKRLLMQKFPVSKIIAVSSVSDVIVKGGKAFEKPDRTMLVDELDDVENEVVKITQQEYVSRLYDLKDEINRAWNSDDRVTALKLSIKVAKLLVDTSVLQFYPTLFVLATDVMDMLGELVWKRIRQKAEYAENGTMLDILPENFKANDVCFDAKETCNNWFCKVGAVRELLPRIYLELAILPCWRFLLDRPEDNLQRLVMMIRGLADPLASAYCRLYMVHCAQKLHTSDKGHLIACINDLNILFMRPASAKETRHGYLTDKKKLLVTLIDPAIEYIMKCIFDNASKVHIDDALVGLRLARNQVDIVERPAFVSIVLHHLLKELPAEILNSHAQDFLHLIQFSKDYTFDQCLNYRLLGFRLGEHRSQIEVLNLVLEEVMQAISQYERLDEFLNVVDSYIDIVLQNQMDGYLSSILKALAMRISSKEVTEDDSRILQSIMIKLLSRLKDLDEIFALSHFLDILDVMYGRSRNAVNLHILDMATRKGRLRDPAAIQLLFEISQSLHDGIDLSYEKDDYARQLARLISRFVQMVDYGTELEQHLMFLVECRGAFGSINELKETLVHSSNSLATEALKDDKKQSTLVKSCIAFSEVTIPSIPTQVRQLNLYLETAEVALLAGLVSHSDGLVASAVSCLESMGSLDGYRTPSDVDGILSSVQKLCSLLVMVPGGSSHCITEVPDNILSLVCSESSWLTGRIRTRMLCATVLLVATLSQCKLPYQAYHLEVPSNDLLFFGDSSYLQDLVSFSERVLQSLVGSIEQEQSKAGRGSMALEACNCIASTFKASGYVSELCWNLIETATSCLSANDKYLQSTIRYLNQQQLLPASKPSAPIVP</sequence>
<dbReference type="AlphaFoldDB" id="A0AAV2CC88"/>
<dbReference type="GO" id="GO:0032456">
    <property type="term" value="P:endocytic recycling"/>
    <property type="evidence" value="ECO:0007669"/>
    <property type="project" value="InterPro"/>
</dbReference>
<feature type="compositionally biased region" description="Basic and acidic residues" evidence="6">
    <location>
        <begin position="12"/>
        <end position="26"/>
    </location>
</feature>
<dbReference type="PANTHER" id="PTHR13673">
    <property type="entry name" value="ESOPHAGEAL CANCER ASSOCIATED PROTEIN"/>
    <property type="match status" value="1"/>
</dbReference>
<dbReference type="EMBL" id="OZ034813">
    <property type="protein sequence ID" value="CAL1354117.1"/>
    <property type="molecule type" value="Genomic_DNA"/>
</dbReference>
<organism evidence="7 8">
    <name type="scientific">Linum trigynum</name>
    <dbReference type="NCBI Taxonomy" id="586398"/>
    <lineage>
        <taxon>Eukaryota</taxon>
        <taxon>Viridiplantae</taxon>
        <taxon>Streptophyta</taxon>
        <taxon>Embryophyta</taxon>
        <taxon>Tracheophyta</taxon>
        <taxon>Spermatophyta</taxon>
        <taxon>Magnoliopsida</taxon>
        <taxon>eudicotyledons</taxon>
        <taxon>Gunneridae</taxon>
        <taxon>Pentapetalae</taxon>
        <taxon>rosids</taxon>
        <taxon>fabids</taxon>
        <taxon>Malpighiales</taxon>
        <taxon>Linaceae</taxon>
        <taxon>Linum</taxon>
    </lineage>
</organism>
<comment type="similarity">
    <text evidence="2">Belongs to the VPS35L family.</text>
</comment>
<keyword evidence="8" id="KW-1185">Reference proteome</keyword>
<dbReference type="GO" id="GO:0005768">
    <property type="term" value="C:endosome"/>
    <property type="evidence" value="ECO:0007669"/>
    <property type="project" value="UniProtKB-SubCell"/>
</dbReference>
<evidence type="ECO:0000256" key="6">
    <source>
        <dbReference type="SAM" id="MobiDB-lite"/>
    </source>
</evidence>
<name>A0AAV2CC88_9ROSI</name>
<dbReference type="PANTHER" id="PTHR13673:SF0">
    <property type="entry name" value="VPS35 ENDOSOMAL PROTEIN-SORTING FACTOR-LIKE"/>
    <property type="match status" value="1"/>
</dbReference>
<accession>A0AAV2CC88</accession>
<feature type="region of interest" description="Disordered" evidence="6">
    <location>
        <begin position="1"/>
        <end position="90"/>
    </location>
</feature>
<dbReference type="GO" id="GO:0015031">
    <property type="term" value="P:protein transport"/>
    <property type="evidence" value="ECO:0007669"/>
    <property type="project" value="UniProtKB-KW"/>
</dbReference>
<gene>
    <name evidence="7" type="ORF">LTRI10_LOCUS1965</name>
</gene>
<proteinExistence type="inferred from homology"/>
<keyword evidence="3" id="KW-0813">Transport</keyword>
<evidence type="ECO:0000256" key="5">
    <source>
        <dbReference type="ARBA" id="ARBA00022927"/>
    </source>
</evidence>
<evidence type="ECO:0000256" key="3">
    <source>
        <dbReference type="ARBA" id="ARBA00022448"/>
    </source>
</evidence>
<protein>
    <recommendedName>
        <fullName evidence="9">Esophageal cancer associated protein</fullName>
    </recommendedName>
</protein>
<evidence type="ECO:0008006" key="9">
    <source>
        <dbReference type="Google" id="ProtNLM"/>
    </source>
</evidence>
<keyword evidence="5" id="KW-0653">Protein transport</keyword>
<evidence type="ECO:0000256" key="1">
    <source>
        <dbReference type="ARBA" id="ARBA00004177"/>
    </source>
</evidence>
<comment type="subcellular location">
    <subcellularLocation>
        <location evidence="1">Endosome</location>
    </subcellularLocation>
</comment>
<evidence type="ECO:0000256" key="4">
    <source>
        <dbReference type="ARBA" id="ARBA00022753"/>
    </source>
</evidence>
<evidence type="ECO:0000313" key="7">
    <source>
        <dbReference type="EMBL" id="CAL1354117.1"/>
    </source>
</evidence>
<dbReference type="Proteomes" id="UP001497516">
    <property type="component" value="Chromosome 1"/>
</dbReference>
<keyword evidence="4" id="KW-0967">Endosome</keyword>
<evidence type="ECO:0000256" key="2">
    <source>
        <dbReference type="ARBA" id="ARBA00010704"/>
    </source>
</evidence>
<evidence type="ECO:0000313" key="8">
    <source>
        <dbReference type="Proteomes" id="UP001497516"/>
    </source>
</evidence>
<dbReference type="InterPro" id="IPR029705">
    <property type="entry name" value="VPS35L"/>
</dbReference>
<reference evidence="7 8" key="1">
    <citation type="submission" date="2024-04" db="EMBL/GenBank/DDBJ databases">
        <authorList>
            <person name="Fracassetti M."/>
        </authorList>
    </citation>
    <scope>NUCLEOTIDE SEQUENCE [LARGE SCALE GENOMIC DNA]</scope>
</reference>